<organism evidence="3 4">
    <name type="scientific">Paramuricea clavata</name>
    <name type="common">Red gorgonian</name>
    <name type="synonym">Violescent sea-whip</name>
    <dbReference type="NCBI Taxonomy" id="317549"/>
    <lineage>
        <taxon>Eukaryota</taxon>
        <taxon>Metazoa</taxon>
        <taxon>Cnidaria</taxon>
        <taxon>Anthozoa</taxon>
        <taxon>Octocorallia</taxon>
        <taxon>Malacalcyonacea</taxon>
        <taxon>Plexauridae</taxon>
        <taxon>Paramuricea</taxon>
    </lineage>
</organism>
<dbReference type="InterPro" id="IPR036770">
    <property type="entry name" value="Ankyrin_rpt-contain_sf"/>
</dbReference>
<evidence type="ECO:0000313" key="4">
    <source>
        <dbReference type="Proteomes" id="UP001152795"/>
    </source>
</evidence>
<dbReference type="Pfam" id="PF12796">
    <property type="entry name" value="Ank_2"/>
    <property type="match status" value="2"/>
</dbReference>
<dbReference type="OrthoDB" id="10254927at2759"/>
<evidence type="ECO:0000256" key="1">
    <source>
        <dbReference type="ARBA" id="ARBA00022737"/>
    </source>
</evidence>
<dbReference type="AlphaFoldDB" id="A0A6S7ISS6"/>
<dbReference type="PANTHER" id="PTHR24126">
    <property type="entry name" value="ANKYRIN REPEAT, PH AND SEC7 DOMAIN CONTAINING PROTEIN SECG-RELATED"/>
    <property type="match status" value="1"/>
</dbReference>
<evidence type="ECO:0000256" key="2">
    <source>
        <dbReference type="ARBA" id="ARBA00023043"/>
    </source>
</evidence>
<keyword evidence="1" id="KW-0677">Repeat</keyword>
<comment type="caution">
    <text evidence="3">The sequence shown here is derived from an EMBL/GenBank/DDBJ whole genome shotgun (WGS) entry which is preliminary data.</text>
</comment>
<dbReference type="PROSITE" id="PS50297">
    <property type="entry name" value="ANK_REP_REGION"/>
    <property type="match status" value="1"/>
</dbReference>
<name>A0A6S7ISS6_PARCT</name>
<dbReference type="SUPFAM" id="SSF48403">
    <property type="entry name" value="Ankyrin repeat"/>
    <property type="match status" value="1"/>
</dbReference>
<evidence type="ECO:0000313" key="3">
    <source>
        <dbReference type="EMBL" id="CAB4020897.1"/>
    </source>
</evidence>
<proteinExistence type="predicted"/>
<accession>A0A6S7ISS6</accession>
<dbReference type="PROSITE" id="PS50088">
    <property type="entry name" value="ANK_REPEAT"/>
    <property type="match status" value="1"/>
</dbReference>
<sequence>MSYEIDREYIFRIVHLGDSQEFLEILDRDHTLNINIQNEAGESLLIHCVKRLKTKWKAVFGGEFRTICKILIKRNIDVNLQDASGKTAANYAAELEQLDVLKLLILKGARLGRAVLDSVIDKEDWILSICASFAKDSELESGGNSGQVTRGEKVKLKLFHRLLASKYLSTIRWMCELFPEMIEKKNEDSLTALHIVVMENNVDALKILLEFQTNVEAVDSKGHTALHFAVDGSTVKTLDPYDETS</sequence>
<dbReference type="InterPro" id="IPR002110">
    <property type="entry name" value="Ankyrin_rpt"/>
</dbReference>
<gene>
    <name evidence="3" type="ORF">PACLA_8A011101</name>
</gene>
<protein>
    <submittedName>
        <fullName evidence="3">Ankyrin repeat</fullName>
    </submittedName>
</protein>
<dbReference type="SMART" id="SM00248">
    <property type="entry name" value="ANK"/>
    <property type="match status" value="3"/>
</dbReference>
<dbReference type="EMBL" id="CACRXK020011176">
    <property type="protein sequence ID" value="CAB4020897.1"/>
    <property type="molecule type" value="Genomic_DNA"/>
</dbReference>
<keyword evidence="2" id="KW-0040">ANK repeat</keyword>
<dbReference type="Proteomes" id="UP001152795">
    <property type="component" value="Unassembled WGS sequence"/>
</dbReference>
<dbReference type="Gene3D" id="1.25.40.20">
    <property type="entry name" value="Ankyrin repeat-containing domain"/>
    <property type="match status" value="2"/>
</dbReference>
<reference evidence="3" key="1">
    <citation type="submission" date="2020-04" db="EMBL/GenBank/DDBJ databases">
        <authorList>
            <person name="Alioto T."/>
            <person name="Alioto T."/>
            <person name="Gomez Garrido J."/>
        </authorList>
    </citation>
    <scope>NUCLEOTIDE SEQUENCE</scope>
    <source>
        <strain evidence="3">A484AB</strain>
    </source>
</reference>
<keyword evidence="4" id="KW-1185">Reference proteome</keyword>